<keyword evidence="2" id="KW-0413">Isomerase</keyword>
<dbReference type="SMART" id="SM00518">
    <property type="entry name" value="AP2Ec"/>
    <property type="match status" value="1"/>
</dbReference>
<dbReference type="Gene3D" id="3.20.20.150">
    <property type="entry name" value="Divalent-metal-dependent TIM barrel enzymes"/>
    <property type="match status" value="1"/>
</dbReference>
<reference evidence="2" key="1">
    <citation type="journal article" date="2020" name="mSystems">
        <title>Genome- and Community-Level Interaction Insights into Carbon Utilization and Element Cycling Functions of Hydrothermarchaeota in Hydrothermal Sediment.</title>
        <authorList>
            <person name="Zhou Z."/>
            <person name="Liu Y."/>
            <person name="Xu W."/>
            <person name="Pan J."/>
            <person name="Luo Z.H."/>
            <person name="Li M."/>
        </authorList>
    </citation>
    <scope>NUCLEOTIDE SEQUENCE [LARGE SCALE GENOMIC DNA]</scope>
    <source>
        <strain evidence="2">HyVt-102</strain>
    </source>
</reference>
<dbReference type="InterPro" id="IPR001719">
    <property type="entry name" value="AP_endonuc_2"/>
</dbReference>
<dbReference type="InterPro" id="IPR050312">
    <property type="entry name" value="IolE/XylAMocC-like"/>
</dbReference>
<dbReference type="SUPFAM" id="SSF51658">
    <property type="entry name" value="Xylose isomerase-like"/>
    <property type="match status" value="1"/>
</dbReference>
<proteinExistence type="predicted"/>
<dbReference type="GO" id="GO:0003677">
    <property type="term" value="F:DNA binding"/>
    <property type="evidence" value="ECO:0007669"/>
    <property type="project" value="InterPro"/>
</dbReference>
<sequence>MRIGISSTLVKDSSIFPLIELMGERRFLFIEIRCKSGHFDYEDIETIKKLKATLKRAGVTPLALHPPDWIDIGSQNEWERMRSVREVEKCILVAEKLRIQRIILHPANSTTEISIIRESLDEIIPFSEEWGVEVVLENPFPPKTGSDLETLKALSDGYKVGICLDTSHLFANGAKEYSFIRGISGLIKEVHASDSRFSGKDDHLLPGEGKLNWKEIFKNIDNNDIDVIIELMPARNLEKRLDEIEEVMERWLSGLF</sequence>
<dbReference type="InterPro" id="IPR036237">
    <property type="entry name" value="Xyl_isomerase-like_sf"/>
</dbReference>
<dbReference type="GO" id="GO:0006281">
    <property type="term" value="P:DNA repair"/>
    <property type="evidence" value="ECO:0007669"/>
    <property type="project" value="InterPro"/>
</dbReference>
<dbReference type="AlphaFoldDB" id="A0A7C0ZJZ3"/>
<dbReference type="GO" id="GO:0016853">
    <property type="term" value="F:isomerase activity"/>
    <property type="evidence" value="ECO:0007669"/>
    <property type="project" value="UniProtKB-KW"/>
</dbReference>
<dbReference type="PANTHER" id="PTHR12110">
    <property type="entry name" value="HYDROXYPYRUVATE ISOMERASE"/>
    <property type="match status" value="1"/>
</dbReference>
<evidence type="ECO:0000259" key="1">
    <source>
        <dbReference type="Pfam" id="PF01261"/>
    </source>
</evidence>
<name>A0A7C0ZJZ3_UNCW3</name>
<dbReference type="EMBL" id="DQWE01000037">
    <property type="protein sequence ID" value="HDI82324.1"/>
    <property type="molecule type" value="Genomic_DNA"/>
</dbReference>
<evidence type="ECO:0000313" key="2">
    <source>
        <dbReference type="EMBL" id="HDI82324.1"/>
    </source>
</evidence>
<organism evidence="2">
    <name type="scientific">candidate division WOR-3 bacterium</name>
    <dbReference type="NCBI Taxonomy" id="2052148"/>
    <lineage>
        <taxon>Bacteria</taxon>
        <taxon>Bacteria division WOR-3</taxon>
    </lineage>
</organism>
<dbReference type="PANTHER" id="PTHR12110:SF21">
    <property type="entry name" value="XYLOSE ISOMERASE-LIKE TIM BARREL DOMAIN-CONTAINING PROTEIN"/>
    <property type="match status" value="1"/>
</dbReference>
<comment type="caution">
    <text evidence="2">The sequence shown here is derived from an EMBL/GenBank/DDBJ whole genome shotgun (WGS) entry which is preliminary data.</text>
</comment>
<dbReference type="Pfam" id="PF01261">
    <property type="entry name" value="AP_endonuc_2"/>
    <property type="match status" value="1"/>
</dbReference>
<protein>
    <submittedName>
        <fullName evidence="2">Sugar phosphate isomerase/epimerase</fullName>
    </submittedName>
</protein>
<feature type="domain" description="Xylose isomerase-like TIM barrel" evidence="1">
    <location>
        <begin position="29"/>
        <end position="249"/>
    </location>
</feature>
<dbReference type="GO" id="GO:0008270">
    <property type="term" value="F:zinc ion binding"/>
    <property type="evidence" value="ECO:0007669"/>
    <property type="project" value="InterPro"/>
</dbReference>
<gene>
    <name evidence="2" type="ORF">ENF18_00855</name>
</gene>
<dbReference type="Proteomes" id="UP000885847">
    <property type="component" value="Unassembled WGS sequence"/>
</dbReference>
<dbReference type="InterPro" id="IPR013022">
    <property type="entry name" value="Xyl_isomerase-like_TIM-brl"/>
</dbReference>
<accession>A0A7C0ZJZ3</accession>